<dbReference type="InterPro" id="IPR000569">
    <property type="entry name" value="HECT_dom"/>
</dbReference>
<sequence length="592" mass="66101">ISDFSFIVAINSTYTILRREAEHKWKNFHSDLYDENQQYHLLYEDGQQAVFIPGSDKEPFTLSRYHEELGKDFKRITLFLCPNHDFLKAEGLLDDENVDDDCDIFSDPSVRTLSNVSDDAQENDNPAKRPRHNSSISIDLTTAPTQDVKPDREDDSDKSDQIELDHQLANHLQDLYDNEQSAVPSDVTAKESSESPPSIVGIVKMLAEKVDSSDKQLFIVLRRNAQLNRVLSIWSREIKRKPASSRYVVKVKFSGEQGIDSGAMGKEFFTLTLSKIGSSMFPRGIPVDSTLHIQNGNFKACGEIIAASLAQGGPAPRCLDATVYDLLVNPSISLQELNCETNLTASDRILLDSILEDIMKNTNTIIDHGYTGIIDDSHIGEIRQSIVVSIVTKRLVYLNEFMHGLDSYGLRNILQTHPNVCKALFVQDDHDESAVDANYLFSIMNPEFSEAGSTRKEIEESMMDFLQDFLFGLEDKPCVSGYAQALATSDDDSAGAEGEQEQLVLSPDCTPAGIMGWLTGQKHKPLDEEPLTVTVRFNHDCAMHNPNHRICYPTVGACAKEISFPVAHMKTAEEFNDVFMVAISKGQTFEKA</sequence>
<feature type="compositionally biased region" description="Polar residues" evidence="3">
    <location>
        <begin position="109"/>
        <end position="118"/>
    </location>
</feature>
<evidence type="ECO:0000256" key="3">
    <source>
        <dbReference type="SAM" id="MobiDB-lite"/>
    </source>
</evidence>
<gene>
    <name evidence="4" type="ORF">PACLA_8A008789</name>
</gene>
<dbReference type="Proteomes" id="UP001152795">
    <property type="component" value="Unassembled WGS sequence"/>
</dbReference>
<name>A0A6S7JKZ7_PARCT</name>
<organism evidence="4 5">
    <name type="scientific">Paramuricea clavata</name>
    <name type="common">Red gorgonian</name>
    <name type="synonym">Violescent sea-whip</name>
    <dbReference type="NCBI Taxonomy" id="317549"/>
    <lineage>
        <taxon>Eukaryota</taxon>
        <taxon>Metazoa</taxon>
        <taxon>Cnidaria</taxon>
        <taxon>Anthozoa</taxon>
        <taxon>Octocorallia</taxon>
        <taxon>Malacalcyonacea</taxon>
        <taxon>Plexauridae</taxon>
        <taxon>Paramuricea</taxon>
    </lineage>
</organism>
<dbReference type="PROSITE" id="PS50237">
    <property type="entry name" value="HECT"/>
    <property type="match status" value="1"/>
</dbReference>
<dbReference type="InterPro" id="IPR035983">
    <property type="entry name" value="Hect_E3_ubiquitin_ligase"/>
</dbReference>
<comment type="caution">
    <text evidence="4">The sequence shown here is derived from an EMBL/GenBank/DDBJ whole genome shotgun (WGS) entry which is preliminary data.</text>
</comment>
<dbReference type="OrthoDB" id="5961134at2759"/>
<evidence type="ECO:0000313" key="4">
    <source>
        <dbReference type="EMBL" id="CAB4031511.1"/>
    </source>
</evidence>
<dbReference type="AlphaFoldDB" id="A0A6S7JKZ7"/>
<feature type="region of interest" description="Disordered" evidence="3">
    <location>
        <begin position="109"/>
        <end position="160"/>
    </location>
</feature>
<evidence type="ECO:0000256" key="2">
    <source>
        <dbReference type="PROSITE-ProRule" id="PRU00104"/>
    </source>
</evidence>
<feature type="compositionally biased region" description="Polar residues" evidence="3">
    <location>
        <begin position="133"/>
        <end position="145"/>
    </location>
</feature>
<keyword evidence="1 2" id="KW-0833">Ubl conjugation pathway</keyword>
<proteinExistence type="predicted"/>
<protein>
    <submittedName>
        <fullName evidence="4">HEG-like 1</fullName>
    </submittedName>
</protein>
<keyword evidence="5" id="KW-1185">Reference proteome</keyword>
<evidence type="ECO:0000256" key="1">
    <source>
        <dbReference type="ARBA" id="ARBA00022786"/>
    </source>
</evidence>
<reference evidence="4" key="1">
    <citation type="submission" date="2020-04" db="EMBL/GenBank/DDBJ databases">
        <authorList>
            <person name="Alioto T."/>
            <person name="Alioto T."/>
            <person name="Gomez Garrido J."/>
        </authorList>
    </citation>
    <scope>NUCLEOTIDE SEQUENCE</scope>
    <source>
        <strain evidence="4">A484AB</strain>
    </source>
</reference>
<accession>A0A6S7JKZ7</accession>
<comment type="caution">
    <text evidence="2">Lacks conserved residue(s) required for the propagation of feature annotation.</text>
</comment>
<evidence type="ECO:0000313" key="5">
    <source>
        <dbReference type="Proteomes" id="UP001152795"/>
    </source>
</evidence>
<dbReference type="Gene3D" id="3.90.1750.10">
    <property type="entry name" value="Hect, E3 ligase catalytic domains"/>
    <property type="match status" value="1"/>
</dbReference>
<dbReference type="SUPFAM" id="SSF56204">
    <property type="entry name" value="Hect, E3 ligase catalytic domain"/>
    <property type="match status" value="1"/>
</dbReference>
<dbReference type="EMBL" id="CACRXK020017685">
    <property type="protein sequence ID" value="CAB4031511.1"/>
    <property type="molecule type" value="Genomic_DNA"/>
</dbReference>
<feature type="non-terminal residue" evidence="4">
    <location>
        <position position="1"/>
    </location>
</feature>
<dbReference type="GO" id="GO:0004842">
    <property type="term" value="F:ubiquitin-protein transferase activity"/>
    <property type="evidence" value="ECO:0007669"/>
    <property type="project" value="InterPro"/>
</dbReference>